<dbReference type="EMBL" id="AWXR01000052">
    <property type="protein sequence ID" value="ERM81380.1"/>
    <property type="molecule type" value="Genomic_DNA"/>
</dbReference>
<comment type="caution">
    <text evidence="1">The sequence shown here is derived from an EMBL/GenBank/DDBJ whole genome shotgun (WGS) entry which is preliminary data.</text>
</comment>
<gene>
    <name evidence="1" type="ORF">P872_10370</name>
</gene>
<sequence length="48" mass="5867">MSKCICLLQLIKDEFVKHKLLYQWGNLFLKRLKNKKSKVRPWTFCLVK</sequence>
<keyword evidence="2" id="KW-1185">Reference proteome</keyword>
<dbReference type="Proteomes" id="UP000016843">
    <property type="component" value="Unassembled WGS sequence"/>
</dbReference>
<name>U5BLN4_9BACT</name>
<organism evidence="1 2">
    <name type="scientific">Rhodonellum psychrophilum GCM71 = DSM 17998</name>
    <dbReference type="NCBI Taxonomy" id="1123057"/>
    <lineage>
        <taxon>Bacteria</taxon>
        <taxon>Pseudomonadati</taxon>
        <taxon>Bacteroidota</taxon>
        <taxon>Cytophagia</taxon>
        <taxon>Cytophagales</taxon>
        <taxon>Cytophagaceae</taxon>
        <taxon>Rhodonellum</taxon>
    </lineage>
</organism>
<accession>U5BLN4</accession>
<reference evidence="1 2" key="1">
    <citation type="journal article" date="2013" name="Genome Announc.">
        <title>Draft Genome Sequence of the Psychrophilic and Alkaliphilic Rhodonellum psychrophilum Strain GCM71T.</title>
        <authorList>
            <person name="Hauptmann A.L."/>
            <person name="Glaring M.A."/>
            <person name="Hallin P.F."/>
            <person name="Prieme A."/>
            <person name="Stougaard P."/>
        </authorList>
    </citation>
    <scope>NUCLEOTIDE SEQUENCE [LARGE SCALE GENOMIC DNA]</scope>
    <source>
        <strain evidence="1 2">GCM71</strain>
    </source>
</reference>
<evidence type="ECO:0000313" key="1">
    <source>
        <dbReference type="EMBL" id="ERM81380.1"/>
    </source>
</evidence>
<dbReference type="AlphaFoldDB" id="U5BLN4"/>
<proteinExistence type="predicted"/>
<evidence type="ECO:0000313" key="2">
    <source>
        <dbReference type="Proteomes" id="UP000016843"/>
    </source>
</evidence>
<protein>
    <submittedName>
        <fullName evidence="1">Uncharacterized protein</fullName>
    </submittedName>
</protein>